<evidence type="ECO:0000313" key="13">
    <source>
        <dbReference type="Proteomes" id="UP000276568"/>
    </source>
</evidence>
<proteinExistence type="predicted"/>
<sequence>MRFSITTLGCKVNAYESQYYAQELEKLGYEEVSDHEQADICIINTCTVTNTAAHKSRQKIHQAKRLNPNAYCVVVGCYAQFAKEEERDHLGADLIIGANHKNQLVPLIQEMVNQHTHKDTVSDIVQFNDFEAMPIHYFESKHRAFLKVEDGCNQFCSYCAIPFARGRERSLQYDQVIRIAKSLVEQGHSEIVLTGIHTGRYHDGDKTLADLLAGLLENTPEHVYYRISSIEITEVDDALIHLMKTNPRICHHLHIPIQSACDKTLERMNRPYTVAQYKERLEYIRSQIPDISVSTDVICGFVQESEEEFQTTIENLKDLQFSFLHVFPYSKRDGTKASFMKGEVNGKIAKQRVSALLSMSKELRKKDMERFQPVQVLIETHNGNTYTGYTNHYHPITIESETPLSGRITVPWDTITENGYYARKV</sequence>
<dbReference type="FunFam" id="3.40.50.12160:FF:000004">
    <property type="entry name" value="Threonylcarbamoyladenosine tRNA methylthiotransferase MtaB"/>
    <property type="match status" value="1"/>
</dbReference>
<dbReference type="InterPro" id="IPR058240">
    <property type="entry name" value="rSAM_sf"/>
</dbReference>
<dbReference type="GO" id="GO:0046872">
    <property type="term" value="F:metal ion binding"/>
    <property type="evidence" value="ECO:0007669"/>
    <property type="project" value="UniProtKB-KW"/>
</dbReference>
<keyword evidence="3" id="KW-0963">Cytoplasm</keyword>
<dbReference type="InterPro" id="IPR006467">
    <property type="entry name" value="MiaB-like_bact"/>
</dbReference>
<evidence type="ECO:0000259" key="10">
    <source>
        <dbReference type="PROSITE" id="PS51449"/>
    </source>
</evidence>
<dbReference type="OrthoDB" id="9805215at2"/>
<feature type="domain" description="MTTase N-terminal" evidence="10">
    <location>
        <begin position="1"/>
        <end position="113"/>
    </location>
</feature>
<keyword evidence="5" id="KW-0949">S-adenosyl-L-methionine</keyword>
<dbReference type="PANTHER" id="PTHR11918">
    <property type="entry name" value="RADICAL SAM PROTEINS"/>
    <property type="match status" value="1"/>
</dbReference>
<evidence type="ECO:0000259" key="11">
    <source>
        <dbReference type="PROSITE" id="PS51918"/>
    </source>
</evidence>
<keyword evidence="13" id="KW-1185">Reference proteome</keyword>
<gene>
    <name evidence="12" type="primary">mtaB</name>
    <name evidence="12" type="ORF">EDX97_03200</name>
</gene>
<dbReference type="GO" id="GO:0051539">
    <property type="term" value="F:4 iron, 4 sulfur cluster binding"/>
    <property type="evidence" value="ECO:0007669"/>
    <property type="project" value="UniProtKB-KW"/>
</dbReference>
<accession>A0A3N0I506</accession>
<keyword evidence="4 12" id="KW-0808">Transferase</keyword>
<dbReference type="PROSITE" id="PS51918">
    <property type="entry name" value="RADICAL_SAM"/>
    <property type="match status" value="1"/>
</dbReference>
<keyword evidence="8" id="KW-0408">Iron</keyword>
<keyword evidence="7" id="KW-0479">Metal-binding</keyword>
<dbReference type="AlphaFoldDB" id="A0A3N0I506"/>
<dbReference type="InterPro" id="IPR038135">
    <property type="entry name" value="Methylthiotransferase_N_sf"/>
</dbReference>
<keyword evidence="9" id="KW-0411">Iron-sulfur</keyword>
<dbReference type="CDD" id="cd01335">
    <property type="entry name" value="Radical_SAM"/>
    <property type="match status" value="1"/>
</dbReference>
<dbReference type="InterPro" id="IPR013848">
    <property type="entry name" value="Methylthiotransferase_N"/>
</dbReference>
<dbReference type="InterPro" id="IPR020612">
    <property type="entry name" value="Methylthiotransferase_CS"/>
</dbReference>
<organism evidence="12 13">
    <name type="scientific">Absicoccus porci</name>
    <dbReference type="NCBI Taxonomy" id="2486576"/>
    <lineage>
        <taxon>Bacteria</taxon>
        <taxon>Bacillati</taxon>
        <taxon>Bacillota</taxon>
        <taxon>Erysipelotrichia</taxon>
        <taxon>Erysipelotrichales</taxon>
        <taxon>Erysipelotrichaceae</taxon>
        <taxon>Absicoccus</taxon>
    </lineage>
</organism>
<feature type="domain" description="Radical SAM core" evidence="11">
    <location>
        <begin position="138"/>
        <end position="366"/>
    </location>
</feature>
<dbReference type="SUPFAM" id="SSF102114">
    <property type="entry name" value="Radical SAM enzymes"/>
    <property type="match status" value="1"/>
</dbReference>
<evidence type="ECO:0000256" key="1">
    <source>
        <dbReference type="ARBA" id="ARBA00001966"/>
    </source>
</evidence>
<dbReference type="GO" id="GO:0035598">
    <property type="term" value="F:tRNA (N(6)-L-threonylcarbamoyladenosine(37)-C(2))-methylthiotransferase activity"/>
    <property type="evidence" value="ECO:0007669"/>
    <property type="project" value="TreeGrafter"/>
</dbReference>
<keyword evidence="6" id="KW-0819">tRNA processing</keyword>
<evidence type="ECO:0000313" key="12">
    <source>
        <dbReference type="EMBL" id="RNM31580.1"/>
    </source>
</evidence>
<comment type="cofactor">
    <cofactor evidence="1">
        <name>[4Fe-4S] cluster</name>
        <dbReference type="ChEBI" id="CHEBI:49883"/>
    </cofactor>
</comment>
<evidence type="ECO:0000256" key="6">
    <source>
        <dbReference type="ARBA" id="ARBA00022694"/>
    </source>
</evidence>
<dbReference type="Pfam" id="PF00919">
    <property type="entry name" value="UPF0004"/>
    <property type="match status" value="1"/>
</dbReference>
<dbReference type="Gene3D" id="3.80.30.20">
    <property type="entry name" value="tm_1862 like domain"/>
    <property type="match status" value="1"/>
</dbReference>
<dbReference type="PANTHER" id="PTHR11918:SF45">
    <property type="entry name" value="THREONYLCARBAMOYLADENOSINE TRNA METHYLTHIOTRANSFERASE"/>
    <property type="match status" value="1"/>
</dbReference>
<evidence type="ECO:0000256" key="4">
    <source>
        <dbReference type="ARBA" id="ARBA00022679"/>
    </source>
</evidence>
<dbReference type="Proteomes" id="UP000276568">
    <property type="component" value="Unassembled WGS sequence"/>
</dbReference>
<evidence type="ECO:0000256" key="3">
    <source>
        <dbReference type="ARBA" id="ARBA00022490"/>
    </source>
</evidence>
<dbReference type="InterPro" id="IPR007197">
    <property type="entry name" value="rSAM"/>
</dbReference>
<evidence type="ECO:0000256" key="9">
    <source>
        <dbReference type="ARBA" id="ARBA00023014"/>
    </source>
</evidence>
<dbReference type="PROSITE" id="PS51449">
    <property type="entry name" value="MTTASE_N"/>
    <property type="match status" value="1"/>
</dbReference>
<dbReference type="SFLD" id="SFLDG01061">
    <property type="entry name" value="methylthiotransferase"/>
    <property type="match status" value="1"/>
</dbReference>
<dbReference type="RefSeq" id="WP_128519743.1">
    <property type="nucleotide sequence ID" value="NZ_JALFCT010000029.1"/>
</dbReference>
<protein>
    <submittedName>
        <fullName evidence="12">tRNA (N(6)-L-threonylcarbamoyladenosine(37)-C(2))-methylthiotransferase MtaB</fullName>
    </submittedName>
</protein>
<evidence type="ECO:0000256" key="5">
    <source>
        <dbReference type="ARBA" id="ARBA00022691"/>
    </source>
</evidence>
<dbReference type="Pfam" id="PF04055">
    <property type="entry name" value="Radical_SAM"/>
    <property type="match status" value="1"/>
</dbReference>
<keyword evidence="2" id="KW-0004">4Fe-4S</keyword>
<dbReference type="InterPro" id="IPR005839">
    <property type="entry name" value="Methylthiotransferase"/>
</dbReference>
<comment type="caution">
    <text evidence="12">The sequence shown here is derived from an EMBL/GenBank/DDBJ whole genome shotgun (WGS) entry which is preliminary data.</text>
</comment>
<dbReference type="SFLD" id="SFLDG01082">
    <property type="entry name" value="B12-binding_domain_containing"/>
    <property type="match status" value="1"/>
</dbReference>
<evidence type="ECO:0000256" key="8">
    <source>
        <dbReference type="ARBA" id="ARBA00023004"/>
    </source>
</evidence>
<dbReference type="Gene3D" id="3.40.50.12160">
    <property type="entry name" value="Methylthiotransferase, N-terminal domain"/>
    <property type="match status" value="1"/>
</dbReference>
<dbReference type="PROSITE" id="PS01278">
    <property type="entry name" value="MTTASE_RADICAL"/>
    <property type="match status" value="1"/>
</dbReference>
<evidence type="ECO:0000256" key="2">
    <source>
        <dbReference type="ARBA" id="ARBA00022485"/>
    </source>
</evidence>
<evidence type="ECO:0000256" key="7">
    <source>
        <dbReference type="ARBA" id="ARBA00022723"/>
    </source>
</evidence>
<dbReference type="SFLD" id="SFLDS00029">
    <property type="entry name" value="Radical_SAM"/>
    <property type="match status" value="1"/>
</dbReference>
<dbReference type="NCBIfam" id="TIGR00089">
    <property type="entry name" value="MiaB/RimO family radical SAM methylthiotransferase"/>
    <property type="match status" value="1"/>
</dbReference>
<reference evidence="12 13" key="1">
    <citation type="submission" date="2018-11" db="EMBL/GenBank/DDBJ databases">
        <title>Clostridium sp. nov., a member of the family Erysipelotrichaceae isolated from pig faeces.</title>
        <authorList>
            <person name="Chang Y.-H."/>
        </authorList>
    </citation>
    <scope>NUCLEOTIDE SEQUENCE [LARGE SCALE GENOMIC DNA]</scope>
    <source>
        <strain evidence="12 13">YH-panp20</strain>
    </source>
</reference>
<dbReference type="SMART" id="SM00729">
    <property type="entry name" value="Elp3"/>
    <property type="match status" value="1"/>
</dbReference>
<dbReference type="InterPro" id="IPR023404">
    <property type="entry name" value="rSAM_horseshoe"/>
</dbReference>
<dbReference type="InterPro" id="IPR006638">
    <property type="entry name" value="Elp3/MiaA/NifB-like_rSAM"/>
</dbReference>
<dbReference type="NCBIfam" id="TIGR01579">
    <property type="entry name" value="MiaB-like-C"/>
    <property type="match status" value="1"/>
</dbReference>
<name>A0A3N0I506_9FIRM</name>
<dbReference type="EMBL" id="RJQC01000001">
    <property type="protein sequence ID" value="RNM31580.1"/>
    <property type="molecule type" value="Genomic_DNA"/>
</dbReference>